<name>A0A4Z1L2A5_9HELO</name>
<evidence type="ECO:0000256" key="1">
    <source>
        <dbReference type="ARBA" id="ARBA00007102"/>
    </source>
</evidence>
<dbReference type="FunFam" id="3.30.70.600:FF:000003">
    <property type="entry name" value="30S ribosomal protein S10"/>
    <property type="match status" value="1"/>
</dbReference>
<proteinExistence type="inferred from homology"/>
<dbReference type="GO" id="GO:0005840">
    <property type="term" value="C:ribosome"/>
    <property type="evidence" value="ECO:0007669"/>
    <property type="project" value="UniProtKB-KW"/>
</dbReference>
<evidence type="ECO:0000256" key="6">
    <source>
        <dbReference type="ARBA" id="ARBA00022980"/>
    </source>
</evidence>
<dbReference type="InterPro" id="IPR027486">
    <property type="entry name" value="Ribosomal_uS10_dom"/>
</dbReference>
<feature type="domain" description="Small ribosomal subunit protein uS10" evidence="13">
    <location>
        <begin position="152"/>
        <end position="249"/>
    </location>
</feature>
<dbReference type="InterPro" id="IPR002305">
    <property type="entry name" value="aa-tRNA-synth_Ic"/>
</dbReference>
<keyword evidence="8" id="KW-0687">Ribonucleoprotein</keyword>
<evidence type="ECO:0000256" key="5">
    <source>
        <dbReference type="ARBA" id="ARBA00022917"/>
    </source>
</evidence>
<dbReference type="GO" id="GO:0005759">
    <property type="term" value="C:mitochondrial matrix"/>
    <property type="evidence" value="ECO:0007669"/>
    <property type="project" value="TreeGrafter"/>
</dbReference>
<evidence type="ECO:0000256" key="8">
    <source>
        <dbReference type="ARBA" id="ARBA00023274"/>
    </source>
</evidence>
<dbReference type="STRING" id="87229.A0A4Z1L2A5"/>
<dbReference type="Proteomes" id="UP000297280">
    <property type="component" value="Unassembled WGS sequence"/>
</dbReference>
<dbReference type="Pfam" id="PF00338">
    <property type="entry name" value="Ribosomal_S10"/>
    <property type="match status" value="1"/>
</dbReference>
<dbReference type="GO" id="GO:0004830">
    <property type="term" value="F:tryptophan-tRNA ligase activity"/>
    <property type="evidence" value="ECO:0007669"/>
    <property type="project" value="TreeGrafter"/>
</dbReference>
<keyword evidence="2" id="KW-0436">Ligase</keyword>
<evidence type="ECO:0000256" key="11">
    <source>
        <dbReference type="ARBA" id="ARBA00078476"/>
    </source>
</evidence>
<keyword evidence="15" id="KW-1185">Reference proteome</keyword>
<reference evidence="14 15" key="1">
    <citation type="submission" date="2017-12" db="EMBL/GenBank/DDBJ databases">
        <title>Comparative genomics of Botrytis spp.</title>
        <authorList>
            <person name="Valero-Jimenez C.A."/>
            <person name="Tapia P."/>
            <person name="Veloso J."/>
            <person name="Silva-Moreno E."/>
            <person name="Staats M."/>
            <person name="Valdes J.H."/>
            <person name="Van Kan J.A.L."/>
        </authorList>
    </citation>
    <scope>NUCLEOTIDE SEQUENCE [LARGE SCALE GENOMIC DNA]</scope>
    <source>
        <strain evidence="14 15">MUCL3349</strain>
    </source>
</reference>
<evidence type="ECO:0000256" key="7">
    <source>
        <dbReference type="ARBA" id="ARBA00023146"/>
    </source>
</evidence>
<dbReference type="Pfam" id="PF00579">
    <property type="entry name" value="tRNA-synt_1b"/>
    <property type="match status" value="1"/>
</dbReference>
<comment type="similarity">
    <text evidence="1">Belongs to the universal ribosomal protein uS10 family.</text>
</comment>
<keyword evidence="7" id="KW-0030">Aminoacyl-tRNA synthetase</keyword>
<dbReference type="PANTHER" id="PTHR43766">
    <property type="entry name" value="TRYPTOPHAN--TRNA LIGASE, MITOCHONDRIAL"/>
    <property type="match status" value="1"/>
</dbReference>
<evidence type="ECO:0000256" key="4">
    <source>
        <dbReference type="ARBA" id="ARBA00022840"/>
    </source>
</evidence>
<sequence>MVEPESASRVNIGFRYPNLKLFDIIELYSKSPILLFHNFEPGMATPIFTRIPWRTVSRLGASAKPVFSSAFKTPQCAVAPFTSQCVRYSSNKPDAPEPASAGTTSITPPTAESATEEPSDEDIFNVRYPRNVQAIYLKPLRREAKYGVPSCDLQLRSYSIRNLEFFSDFALRAAYYLKLPAYGPVPLPRMIERWTVPRSHFVHKKSQENFERKTLRRLIQIKDGHPETVSLWLAFLRKHAYYGIGMKANVWEYNKIGVGEAMDASMEEMKEVMEPQWELFGRGQSTETADKVMEILNRESFKAAAGGSAPDAPVREVTDSASYCPSESCIQTTPKHPTLPAQSNILRYPAHWNTASRKLSWGITKLGAVAGYSGIEYEVILLDCGLSCDYDTAEKGRAEAVEEGEFGNALGNWIGSGEEYGVLSEFCCSAYGVNVDIELHGFDGIPVSYDTMEGLPMSLCRRFLHTSLGHFADMQQSKLSLEDDASPLDGGNKSKLKLGLFSYPVLQAADILVHRATHVPVGEDQTQHLEFARECVTNFNHAYGPYLIAPQTLLSPAKRIMSLQAPTQKMSKSHPFPISRIRLTDTPDTFTKKISSALTYSQNARPGVSNLLTLWSSFDTQNPKRTPAQIAEECKANKFTLGDLKRETANAVNTGLEPIRKNYERLLGDEGYVEDVARKGGVKARENAEKTMVEVREAVGF</sequence>
<dbReference type="Gene3D" id="3.40.50.620">
    <property type="entry name" value="HUPs"/>
    <property type="match status" value="1"/>
</dbReference>
<dbReference type="InterPro" id="IPR050203">
    <property type="entry name" value="Trp-tRNA_synthetase"/>
</dbReference>
<dbReference type="InterPro" id="IPR036838">
    <property type="entry name" value="Ribosomal_uS10_dom_sf"/>
</dbReference>
<dbReference type="GO" id="GO:0003735">
    <property type="term" value="F:structural constituent of ribosome"/>
    <property type="evidence" value="ECO:0007669"/>
    <property type="project" value="InterPro"/>
</dbReference>
<evidence type="ECO:0000313" key="14">
    <source>
        <dbReference type="EMBL" id="TGO90723.1"/>
    </source>
</evidence>
<dbReference type="InterPro" id="IPR001848">
    <property type="entry name" value="Ribosomal_uS10"/>
</dbReference>
<dbReference type="EMBL" id="PQXO01000053">
    <property type="protein sequence ID" value="TGO90723.1"/>
    <property type="molecule type" value="Genomic_DNA"/>
</dbReference>
<evidence type="ECO:0000256" key="9">
    <source>
        <dbReference type="ARBA" id="ARBA00035261"/>
    </source>
</evidence>
<feature type="region of interest" description="Disordered" evidence="12">
    <location>
        <begin position="89"/>
        <end position="120"/>
    </location>
</feature>
<evidence type="ECO:0000256" key="3">
    <source>
        <dbReference type="ARBA" id="ARBA00022741"/>
    </source>
</evidence>
<keyword evidence="6" id="KW-0689">Ribosomal protein</keyword>
<accession>A0A4Z1L2A5</accession>
<evidence type="ECO:0000259" key="13">
    <source>
        <dbReference type="SMART" id="SM01403"/>
    </source>
</evidence>
<keyword evidence="4" id="KW-0067">ATP-binding</keyword>
<dbReference type="SUPFAM" id="SSF54999">
    <property type="entry name" value="Ribosomal protein S10"/>
    <property type="match status" value="1"/>
</dbReference>
<dbReference type="PANTHER" id="PTHR43766:SF1">
    <property type="entry name" value="TRYPTOPHAN--TRNA LIGASE, MITOCHONDRIAL"/>
    <property type="match status" value="1"/>
</dbReference>
<protein>
    <recommendedName>
        <fullName evidence="9">Small ribosomal subunit protein uS10m</fullName>
    </recommendedName>
    <alternativeName>
        <fullName evidence="10">37S ribosomal protein S10, mitochondrial</fullName>
    </alternativeName>
    <alternativeName>
        <fullName evidence="11">Mitochondrial ribosomal small subunit protein 10</fullName>
    </alternativeName>
</protein>
<gene>
    <name evidence="14" type="ORF">BPOR_0053g00140</name>
</gene>
<dbReference type="Gene3D" id="3.30.70.600">
    <property type="entry name" value="Ribosomal protein S10 domain"/>
    <property type="match status" value="1"/>
</dbReference>
<dbReference type="AlphaFoldDB" id="A0A4Z1L2A5"/>
<evidence type="ECO:0000256" key="12">
    <source>
        <dbReference type="SAM" id="MobiDB-lite"/>
    </source>
</evidence>
<evidence type="ECO:0000313" key="15">
    <source>
        <dbReference type="Proteomes" id="UP000297280"/>
    </source>
</evidence>
<dbReference type="SMART" id="SM01403">
    <property type="entry name" value="Ribosomal_S10"/>
    <property type="match status" value="1"/>
</dbReference>
<dbReference type="GO" id="GO:0005524">
    <property type="term" value="F:ATP binding"/>
    <property type="evidence" value="ECO:0007669"/>
    <property type="project" value="UniProtKB-KW"/>
</dbReference>
<dbReference type="GO" id="GO:1990904">
    <property type="term" value="C:ribonucleoprotein complex"/>
    <property type="evidence" value="ECO:0007669"/>
    <property type="project" value="UniProtKB-KW"/>
</dbReference>
<dbReference type="InterPro" id="IPR014729">
    <property type="entry name" value="Rossmann-like_a/b/a_fold"/>
</dbReference>
<comment type="caution">
    <text evidence="14">The sequence shown here is derived from an EMBL/GenBank/DDBJ whole genome shotgun (WGS) entry which is preliminary data.</text>
</comment>
<evidence type="ECO:0000256" key="10">
    <source>
        <dbReference type="ARBA" id="ARBA00042916"/>
    </source>
</evidence>
<evidence type="ECO:0000256" key="2">
    <source>
        <dbReference type="ARBA" id="ARBA00022598"/>
    </source>
</evidence>
<dbReference type="GO" id="GO:0070183">
    <property type="term" value="P:mitochondrial tryptophanyl-tRNA aminoacylation"/>
    <property type="evidence" value="ECO:0007669"/>
    <property type="project" value="TreeGrafter"/>
</dbReference>
<dbReference type="HAMAP" id="MF_00508">
    <property type="entry name" value="Ribosomal_uS10"/>
    <property type="match status" value="1"/>
</dbReference>
<organism evidence="14 15">
    <name type="scientific">Botrytis porri</name>
    <dbReference type="NCBI Taxonomy" id="87229"/>
    <lineage>
        <taxon>Eukaryota</taxon>
        <taxon>Fungi</taxon>
        <taxon>Dikarya</taxon>
        <taxon>Ascomycota</taxon>
        <taxon>Pezizomycotina</taxon>
        <taxon>Leotiomycetes</taxon>
        <taxon>Helotiales</taxon>
        <taxon>Sclerotiniaceae</taxon>
        <taxon>Botrytis</taxon>
    </lineage>
</organism>
<feature type="compositionally biased region" description="Polar residues" evidence="12">
    <location>
        <begin position="101"/>
        <end position="113"/>
    </location>
</feature>
<keyword evidence="3" id="KW-0547">Nucleotide-binding</keyword>
<keyword evidence="5" id="KW-0648">Protein biosynthesis</keyword>
<dbReference type="SUPFAM" id="SSF52374">
    <property type="entry name" value="Nucleotidylyl transferase"/>
    <property type="match status" value="1"/>
</dbReference>
<dbReference type="Gene3D" id="1.10.240.10">
    <property type="entry name" value="Tyrosyl-Transfer RNA Synthetase"/>
    <property type="match status" value="1"/>
</dbReference>